<dbReference type="PANTHER" id="PTHR43038">
    <property type="entry name" value="ATP-BINDING CASSETTE, SUB-FAMILY H, MEMBER 1"/>
    <property type="match status" value="1"/>
</dbReference>
<evidence type="ECO:0000256" key="3">
    <source>
        <dbReference type="SAM" id="MobiDB-lite"/>
    </source>
</evidence>
<dbReference type="InterPro" id="IPR027417">
    <property type="entry name" value="P-loop_NTPase"/>
</dbReference>
<accession>A0A6I3IKP0</accession>
<feature type="region of interest" description="Disordered" evidence="3">
    <location>
        <begin position="261"/>
        <end position="294"/>
    </location>
</feature>
<organism evidence="5 6">
    <name type="scientific">Arsenicicoccus cauae</name>
    <dbReference type="NCBI Taxonomy" id="2663847"/>
    <lineage>
        <taxon>Bacteria</taxon>
        <taxon>Bacillati</taxon>
        <taxon>Actinomycetota</taxon>
        <taxon>Actinomycetes</taxon>
        <taxon>Micrococcales</taxon>
        <taxon>Intrasporangiaceae</taxon>
        <taxon>Arsenicicoccus</taxon>
    </lineage>
</organism>
<dbReference type="InterPro" id="IPR003439">
    <property type="entry name" value="ABC_transporter-like_ATP-bd"/>
</dbReference>
<dbReference type="SMART" id="SM00382">
    <property type="entry name" value="AAA"/>
    <property type="match status" value="1"/>
</dbReference>
<keyword evidence="2 5" id="KW-0067">ATP-binding</keyword>
<dbReference type="InterPro" id="IPR003593">
    <property type="entry name" value="AAA+_ATPase"/>
</dbReference>
<keyword evidence="6" id="KW-1185">Reference proteome</keyword>
<reference evidence="5 6" key="1">
    <citation type="submission" date="2019-11" db="EMBL/GenBank/DDBJ databases">
        <title>Whole genome sequencing identifies a novel species of the genus Arsenicicoccus isolated from human blood.</title>
        <authorList>
            <person name="Jeong J.H."/>
            <person name="Kweon O.J."/>
            <person name="Kim H.R."/>
            <person name="Kim T.-H."/>
            <person name="Ha S.-M."/>
            <person name="Lee M.-K."/>
        </authorList>
    </citation>
    <scope>NUCLEOTIDE SEQUENCE [LARGE SCALE GENOMIC DNA]</scope>
    <source>
        <strain evidence="5 6">MKL-02</strain>
    </source>
</reference>
<dbReference type="PANTHER" id="PTHR43038:SF3">
    <property type="entry name" value="ABC TRANSPORTER G FAMILY MEMBER 20 ISOFORM X1"/>
    <property type="match status" value="1"/>
</dbReference>
<name>A0A6I3IKP0_9MICO</name>
<dbReference type="Proteomes" id="UP000431092">
    <property type="component" value="Unassembled WGS sequence"/>
</dbReference>
<keyword evidence="1" id="KW-0547">Nucleotide-binding</keyword>
<dbReference type="EMBL" id="WLVL01000048">
    <property type="protein sequence ID" value="MTB73213.1"/>
    <property type="molecule type" value="Genomic_DNA"/>
</dbReference>
<protein>
    <submittedName>
        <fullName evidence="5">ATP-binding cassette domain-containing protein</fullName>
    </submittedName>
</protein>
<dbReference type="GO" id="GO:0005524">
    <property type="term" value="F:ATP binding"/>
    <property type="evidence" value="ECO:0007669"/>
    <property type="project" value="UniProtKB-KW"/>
</dbReference>
<gene>
    <name evidence="5" type="ORF">GGG17_14825</name>
</gene>
<evidence type="ECO:0000256" key="1">
    <source>
        <dbReference type="ARBA" id="ARBA00022741"/>
    </source>
</evidence>
<sequence>MMKNRRGRHERGAPHADDAVAIAVRGLVVRRGPREVLHGIDLVVPTGQVVGLLGPSGGGKSTLMRSIVGVQVTHGGEVLVLGRPAGSPELRREVGYTTQSPSVYDDLSVQDNVAYIARLVLPRGADVDAEVARVLDLVDLTSHARDHARNLSGGQRGRASLACSLVGSPRLLVLDEPTVGLDPVLRRSLWDLFHRLAADGTTLLVSSHVMDEAARCDRLVLVRDGGILADSTYADLLRDTGATDAEQAFLALIDRVDGAAPAPDGAIAHPGDPGDPGPAPTPSGGGDGIRQETS</sequence>
<dbReference type="SUPFAM" id="SSF52540">
    <property type="entry name" value="P-loop containing nucleoside triphosphate hydrolases"/>
    <property type="match status" value="1"/>
</dbReference>
<feature type="compositionally biased region" description="Low complexity" evidence="3">
    <location>
        <begin position="261"/>
        <end position="271"/>
    </location>
</feature>
<proteinExistence type="predicted"/>
<feature type="domain" description="ABC transporter" evidence="4">
    <location>
        <begin position="22"/>
        <end position="249"/>
    </location>
</feature>
<evidence type="ECO:0000313" key="6">
    <source>
        <dbReference type="Proteomes" id="UP000431092"/>
    </source>
</evidence>
<dbReference type="CDD" id="cd03230">
    <property type="entry name" value="ABC_DR_subfamily_A"/>
    <property type="match status" value="1"/>
</dbReference>
<evidence type="ECO:0000313" key="5">
    <source>
        <dbReference type="EMBL" id="MTB73213.1"/>
    </source>
</evidence>
<dbReference type="GO" id="GO:0016887">
    <property type="term" value="F:ATP hydrolysis activity"/>
    <property type="evidence" value="ECO:0007669"/>
    <property type="project" value="InterPro"/>
</dbReference>
<evidence type="ECO:0000256" key="2">
    <source>
        <dbReference type="ARBA" id="ARBA00022840"/>
    </source>
</evidence>
<dbReference type="RefSeq" id="WP_154594473.1">
    <property type="nucleotide sequence ID" value="NZ_WLVL01000048.1"/>
</dbReference>
<dbReference type="AlphaFoldDB" id="A0A6I3IKP0"/>
<dbReference type="Gene3D" id="3.40.50.300">
    <property type="entry name" value="P-loop containing nucleotide triphosphate hydrolases"/>
    <property type="match status" value="1"/>
</dbReference>
<evidence type="ECO:0000259" key="4">
    <source>
        <dbReference type="PROSITE" id="PS50893"/>
    </source>
</evidence>
<dbReference type="PROSITE" id="PS50893">
    <property type="entry name" value="ABC_TRANSPORTER_2"/>
    <property type="match status" value="1"/>
</dbReference>
<comment type="caution">
    <text evidence="5">The sequence shown here is derived from an EMBL/GenBank/DDBJ whole genome shotgun (WGS) entry which is preliminary data.</text>
</comment>
<dbReference type="Pfam" id="PF00005">
    <property type="entry name" value="ABC_tran"/>
    <property type="match status" value="1"/>
</dbReference>